<evidence type="ECO:0000313" key="2">
    <source>
        <dbReference type="Proteomes" id="UP000007978"/>
    </source>
</evidence>
<dbReference type="Proteomes" id="UP000007978">
    <property type="component" value="Chromosome 4"/>
</dbReference>
<accession>K3VQZ1</accession>
<dbReference type="RefSeq" id="XP_009253668.1">
    <property type="nucleotide sequence ID" value="XM_009255393.1"/>
</dbReference>
<protein>
    <submittedName>
        <fullName evidence="1">Uncharacterized protein</fullName>
    </submittedName>
</protein>
<gene>
    <name evidence="1" type="ORF">FPSE_02274</name>
</gene>
<dbReference type="OrthoDB" id="10506187at2759"/>
<name>K3VQZ1_FUSPC</name>
<reference evidence="1 2" key="1">
    <citation type="journal article" date="2012" name="PLoS Pathog.">
        <title>Comparative pathogenomics reveals horizontally acquired novel virulence genes in fungi infecting cereal hosts.</title>
        <authorList>
            <person name="Gardiner D.M."/>
            <person name="McDonald M.C."/>
            <person name="Covarelli L."/>
            <person name="Solomon P.S."/>
            <person name="Rusu A.G."/>
            <person name="Marshall M."/>
            <person name="Kazan K."/>
            <person name="Chakraborty S."/>
            <person name="McDonald B.A."/>
            <person name="Manners J.M."/>
        </authorList>
    </citation>
    <scope>NUCLEOTIDE SEQUENCE [LARGE SCALE GENOMIC DNA]</scope>
    <source>
        <strain evidence="1 2">CS3096</strain>
    </source>
</reference>
<proteinExistence type="predicted"/>
<comment type="caution">
    <text evidence="1">The sequence shown here is derived from an EMBL/GenBank/DDBJ whole genome shotgun (WGS) entry which is preliminary data.</text>
</comment>
<evidence type="ECO:0000313" key="1">
    <source>
        <dbReference type="EMBL" id="EKJ77524.1"/>
    </source>
</evidence>
<dbReference type="HOGENOM" id="CLU_2542684_0_0_1"/>
<dbReference type="AlphaFoldDB" id="K3VQZ1"/>
<dbReference type="EMBL" id="AFNW01000057">
    <property type="protein sequence ID" value="EKJ77524.1"/>
    <property type="molecule type" value="Genomic_DNA"/>
</dbReference>
<dbReference type="GeneID" id="20360893"/>
<dbReference type="KEGG" id="fpu:FPSE_02274"/>
<keyword evidence="2" id="KW-1185">Reference proteome</keyword>
<sequence>MGIVIGQPQTLNRPYNYLASYWASMAVVLMLNVNSTTVDVTQDHGEAVGSPLPHPHSDPNITTLDIVKVALLLYHYMFQRSGP</sequence>
<organism evidence="1 2">
    <name type="scientific">Fusarium pseudograminearum (strain CS3096)</name>
    <name type="common">Wheat and barley crown-rot fungus</name>
    <dbReference type="NCBI Taxonomy" id="1028729"/>
    <lineage>
        <taxon>Eukaryota</taxon>
        <taxon>Fungi</taxon>
        <taxon>Dikarya</taxon>
        <taxon>Ascomycota</taxon>
        <taxon>Pezizomycotina</taxon>
        <taxon>Sordariomycetes</taxon>
        <taxon>Hypocreomycetidae</taxon>
        <taxon>Hypocreales</taxon>
        <taxon>Nectriaceae</taxon>
        <taxon>Fusarium</taxon>
    </lineage>
</organism>